<dbReference type="SUPFAM" id="SSF56420">
    <property type="entry name" value="Peptide deformylase"/>
    <property type="match status" value="1"/>
</dbReference>
<dbReference type="HAMAP" id="MF_00163">
    <property type="entry name" value="Pep_deformylase"/>
    <property type="match status" value="1"/>
</dbReference>
<dbReference type="GO" id="GO:0006412">
    <property type="term" value="P:translation"/>
    <property type="evidence" value="ECO:0007669"/>
    <property type="project" value="UniProtKB-UniRule"/>
</dbReference>
<organism evidence="3 4">
    <name type="scientific">Paracoccus suum</name>
    <dbReference type="NCBI Taxonomy" id="2259340"/>
    <lineage>
        <taxon>Bacteria</taxon>
        <taxon>Pseudomonadati</taxon>
        <taxon>Pseudomonadota</taxon>
        <taxon>Alphaproteobacteria</taxon>
        <taxon>Rhodobacterales</taxon>
        <taxon>Paracoccaceae</taxon>
        <taxon>Paracoccus</taxon>
    </lineage>
</organism>
<evidence type="ECO:0000256" key="1">
    <source>
        <dbReference type="ARBA" id="ARBA00010759"/>
    </source>
</evidence>
<accession>A0A344PGI0</accession>
<dbReference type="KEGG" id="pars:DRW48_01120"/>
<dbReference type="EMBL" id="CP030918">
    <property type="protein sequence ID" value="AXC48485.1"/>
    <property type="molecule type" value="Genomic_DNA"/>
</dbReference>
<dbReference type="InterPro" id="IPR036821">
    <property type="entry name" value="Peptide_deformylase_sf"/>
</dbReference>
<name>A0A344PGI0_9RHOB</name>
<dbReference type="EC" id="3.5.1.88" evidence="2"/>
<dbReference type="PANTHER" id="PTHR10458:SF22">
    <property type="entry name" value="PEPTIDE DEFORMYLASE"/>
    <property type="match status" value="1"/>
</dbReference>
<feature type="active site" evidence="2">
    <location>
        <position position="148"/>
    </location>
</feature>
<dbReference type="RefSeq" id="WP_114074805.1">
    <property type="nucleotide sequence ID" value="NZ_CP030918.1"/>
</dbReference>
<dbReference type="PIRSF" id="PIRSF004749">
    <property type="entry name" value="Pep_def"/>
    <property type="match status" value="1"/>
</dbReference>
<keyword evidence="2" id="KW-0408">Iron</keyword>
<dbReference type="PRINTS" id="PR01576">
    <property type="entry name" value="PDEFORMYLASE"/>
</dbReference>
<dbReference type="InterPro" id="IPR023635">
    <property type="entry name" value="Peptide_deformylase"/>
</dbReference>
<dbReference type="GO" id="GO:0046872">
    <property type="term" value="F:metal ion binding"/>
    <property type="evidence" value="ECO:0007669"/>
    <property type="project" value="UniProtKB-KW"/>
</dbReference>
<feature type="binding site" evidence="2">
    <location>
        <position position="147"/>
    </location>
    <ligand>
        <name>Fe cation</name>
        <dbReference type="ChEBI" id="CHEBI:24875"/>
    </ligand>
</feature>
<dbReference type="PANTHER" id="PTHR10458">
    <property type="entry name" value="PEPTIDE DEFORMYLASE"/>
    <property type="match status" value="1"/>
</dbReference>
<sequence>MSDALPDCPPPPTSGAVRPVVQYPDPALRQVCVGLPDDPEALALDMLATMYAAPGRGLAAPQLGLPWRMFVMDVDWKSGSPAPLIALDPALSDPSAETVTRSEGCLSIADHPVLVTRPAEVTLHWTDLAGNRRSQRLTGVAATCAQHEYDHLDGILILDHERPEDAEA</sequence>
<feature type="binding site" evidence="2">
    <location>
        <position position="105"/>
    </location>
    <ligand>
        <name>Fe cation</name>
        <dbReference type="ChEBI" id="CHEBI:24875"/>
    </ligand>
</feature>
<gene>
    <name evidence="2" type="primary">def</name>
    <name evidence="3" type="ORF">DRW48_01120</name>
</gene>
<dbReference type="Proteomes" id="UP000252023">
    <property type="component" value="Chromosome"/>
</dbReference>
<keyword evidence="4" id="KW-1185">Reference proteome</keyword>
<reference evidence="4" key="1">
    <citation type="submission" date="2018-07" db="EMBL/GenBank/DDBJ databases">
        <title>Genome sequencing of Paracoccus sp. SC2-6.</title>
        <authorList>
            <person name="Heo J."/>
            <person name="Kim S.-J."/>
            <person name="Kwon S.-W."/>
        </authorList>
    </citation>
    <scope>NUCLEOTIDE SEQUENCE [LARGE SCALE GENOMIC DNA]</scope>
    <source>
        <strain evidence="4">SC2-6</strain>
    </source>
</reference>
<comment type="function">
    <text evidence="2">Removes the formyl group from the N-terminal Met of newly synthesized proteins. Requires at least a dipeptide for an efficient rate of reaction. N-terminal L-methionine is a prerequisite for activity but the enzyme has broad specificity at other positions.</text>
</comment>
<feature type="binding site" evidence="2">
    <location>
        <position position="151"/>
    </location>
    <ligand>
        <name>Fe cation</name>
        <dbReference type="ChEBI" id="CHEBI:24875"/>
    </ligand>
</feature>
<evidence type="ECO:0000256" key="2">
    <source>
        <dbReference type="HAMAP-Rule" id="MF_00163"/>
    </source>
</evidence>
<keyword evidence="2" id="KW-0378">Hydrolase</keyword>
<keyword evidence="2" id="KW-0648">Protein biosynthesis</keyword>
<dbReference type="AlphaFoldDB" id="A0A344PGI0"/>
<evidence type="ECO:0000313" key="4">
    <source>
        <dbReference type="Proteomes" id="UP000252023"/>
    </source>
</evidence>
<comment type="similarity">
    <text evidence="1 2">Belongs to the polypeptide deformylase family.</text>
</comment>
<comment type="catalytic activity">
    <reaction evidence="2">
        <text>N-terminal N-formyl-L-methionyl-[peptide] + H2O = N-terminal L-methionyl-[peptide] + formate</text>
        <dbReference type="Rhea" id="RHEA:24420"/>
        <dbReference type="Rhea" id="RHEA-COMP:10639"/>
        <dbReference type="Rhea" id="RHEA-COMP:10640"/>
        <dbReference type="ChEBI" id="CHEBI:15377"/>
        <dbReference type="ChEBI" id="CHEBI:15740"/>
        <dbReference type="ChEBI" id="CHEBI:49298"/>
        <dbReference type="ChEBI" id="CHEBI:64731"/>
        <dbReference type="EC" id="3.5.1.88"/>
    </reaction>
</comment>
<dbReference type="Pfam" id="PF01327">
    <property type="entry name" value="Pep_deformylase"/>
    <property type="match status" value="1"/>
</dbReference>
<dbReference type="OrthoDB" id="9804313at2"/>
<keyword evidence="2" id="KW-0479">Metal-binding</keyword>
<dbReference type="Gene3D" id="3.90.45.10">
    <property type="entry name" value="Peptide deformylase"/>
    <property type="match status" value="1"/>
</dbReference>
<protein>
    <recommendedName>
        <fullName evidence="2">Peptide deformylase</fullName>
        <shortName evidence="2">PDF</shortName>
        <ecNumber evidence="2">3.5.1.88</ecNumber>
    </recommendedName>
    <alternativeName>
        <fullName evidence="2">Polypeptide deformylase</fullName>
    </alternativeName>
</protein>
<dbReference type="GO" id="GO:0042586">
    <property type="term" value="F:peptide deformylase activity"/>
    <property type="evidence" value="ECO:0007669"/>
    <property type="project" value="UniProtKB-UniRule"/>
</dbReference>
<evidence type="ECO:0000313" key="3">
    <source>
        <dbReference type="EMBL" id="AXC48485.1"/>
    </source>
</evidence>
<proteinExistence type="inferred from homology"/>
<dbReference type="CDD" id="cd00487">
    <property type="entry name" value="Pep_deformylase"/>
    <property type="match status" value="1"/>
</dbReference>
<comment type="cofactor">
    <cofactor evidence="2">
        <name>Fe(2+)</name>
        <dbReference type="ChEBI" id="CHEBI:29033"/>
    </cofactor>
    <text evidence="2">Binds 1 Fe(2+) ion.</text>
</comment>